<feature type="transmembrane region" description="Helical" evidence="8">
    <location>
        <begin position="483"/>
        <end position="504"/>
    </location>
</feature>
<feature type="transmembrane region" description="Helical" evidence="8">
    <location>
        <begin position="344"/>
        <end position="369"/>
    </location>
</feature>
<dbReference type="Pfam" id="PF14558">
    <property type="entry name" value="TRP_N"/>
    <property type="match status" value="1"/>
</dbReference>
<accession>A0A2B7XRV0</accession>
<dbReference type="InterPro" id="IPR032800">
    <property type="entry name" value="TRP_N"/>
</dbReference>
<keyword evidence="3 8" id="KW-0812">Transmembrane</keyword>
<gene>
    <name evidence="11" type="ORF">AJ80_07222</name>
</gene>
<feature type="transmembrane region" description="Helical" evidence="8">
    <location>
        <begin position="510"/>
        <end position="529"/>
    </location>
</feature>
<protein>
    <recommendedName>
        <fullName evidence="10">ML-like domain-containing protein</fullName>
    </recommendedName>
</protein>
<dbReference type="SMART" id="SM01320">
    <property type="entry name" value="TRP_N"/>
    <property type="match status" value="1"/>
</dbReference>
<dbReference type="GO" id="GO:0016020">
    <property type="term" value="C:membrane"/>
    <property type="evidence" value="ECO:0007669"/>
    <property type="project" value="UniProtKB-SubCell"/>
</dbReference>
<dbReference type="PANTHER" id="PTHR31145">
    <property type="entry name" value="INTEGRAL MEMBRANE PROTEIN (AFU_ORTHOLOGUE AFUA_7G01610)"/>
    <property type="match status" value="1"/>
</dbReference>
<evidence type="ECO:0000256" key="6">
    <source>
        <dbReference type="ARBA" id="ARBA00023136"/>
    </source>
</evidence>
<reference evidence="11 12" key="1">
    <citation type="submission" date="2017-10" db="EMBL/GenBank/DDBJ databases">
        <title>Comparative genomics in systemic dimorphic fungi from Ajellomycetaceae.</title>
        <authorList>
            <person name="Munoz J.F."/>
            <person name="Mcewen J.G."/>
            <person name="Clay O.K."/>
            <person name="Cuomo C.A."/>
        </authorList>
    </citation>
    <scope>NUCLEOTIDE SEQUENCE [LARGE SCALE GENOMIC DNA]</scope>
    <source>
        <strain evidence="11 12">UAMH7299</strain>
    </source>
</reference>
<dbReference type="OrthoDB" id="2115177at2759"/>
<keyword evidence="4 9" id="KW-0732">Signal</keyword>
<evidence type="ECO:0000256" key="4">
    <source>
        <dbReference type="ARBA" id="ARBA00022729"/>
    </source>
</evidence>
<dbReference type="InterPro" id="IPR040241">
    <property type="entry name" value="TRP_Flc/Pkd2-like"/>
</dbReference>
<comment type="similarity">
    <text evidence="2">Belongs to the transient receptor potential (TRP) ion channel family.</text>
</comment>
<evidence type="ECO:0000256" key="5">
    <source>
        <dbReference type="ARBA" id="ARBA00022989"/>
    </source>
</evidence>
<feature type="transmembrane region" description="Helical" evidence="8">
    <location>
        <begin position="541"/>
        <end position="560"/>
    </location>
</feature>
<comment type="subcellular location">
    <subcellularLocation>
        <location evidence="1">Membrane</location>
        <topology evidence="1">Multi-pass membrane protein</topology>
    </subcellularLocation>
</comment>
<dbReference type="Pfam" id="PF06011">
    <property type="entry name" value="TRP"/>
    <property type="match status" value="1"/>
</dbReference>
<dbReference type="AlphaFoldDB" id="A0A2B7XRV0"/>
<dbReference type="GO" id="GO:0009272">
    <property type="term" value="P:fungal-type cell wall biogenesis"/>
    <property type="evidence" value="ECO:0007669"/>
    <property type="project" value="TreeGrafter"/>
</dbReference>
<dbReference type="Proteomes" id="UP000224634">
    <property type="component" value="Unassembled WGS sequence"/>
</dbReference>
<evidence type="ECO:0000256" key="9">
    <source>
        <dbReference type="SAM" id="SignalP"/>
    </source>
</evidence>
<dbReference type="GO" id="GO:0055085">
    <property type="term" value="P:transmembrane transport"/>
    <property type="evidence" value="ECO:0007669"/>
    <property type="project" value="TreeGrafter"/>
</dbReference>
<feature type="transmembrane region" description="Helical" evidence="8">
    <location>
        <begin position="572"/>
        <end position="601"/>
    </location>
</feature>
<evidence type="ECO:0000256" key="8">
    <source>
        <dbReference type="SAM" id="Phobius"/>
    </source>
</evidence>
<feature type="region of interest" description="Disordered" evidence="7">
    <location>
        <begin position="663"/>
        <end position="716"/>
    </location>
</feature>
<feature type="chain" id="PRO_5012180033" description="ML-like domain-containing protein" evidence="9">
    <location>
        <begin position="23"/>
        <end position="716"/>
    </location>
</feature>
<evidence type="ECO:0000259" key="10">
    <source>
        <dbReference type="SMART" id="SM01320"/>
    </source>
</evidence>
<evidence type="ECO:0000256" key="7">
    <source>
        <dbReference type="SAM" id="MobiDB-lite"/>
    </source>
</evidence>
<dbReference type="STRING" id="1447883.A0A2B7XRV0"/>
<keyword evidence="6 8" id="KW-0472">Membrane</keyword>
<organism evidence="11 12">
    <name type="scientific">Polytolypa hystricis (strain UAMH7299)</name>
    <dbReference type="NCBI Taxonomy" id="1447883"/>
    <lineage>
        <taxon>Eukaryota</taxon>
        <taxon>Fungi</taxon>
        <taxon>Dikarya</taxon>
        <taxon>Ascomycota</taxon>
        <taxon>Pezizomycotina</taxon>
        <taxon>Eurotiomycetes</taxon>
        <taxon>Eurotiomycetidae</taxon>
        <taxon>Onygenales</taxon>
        <taxon>Onygenales incertae sedis</taxon>
        <taxon>Polytolypa</taxon>
    </lineage>
</organism>
<keyword evidence="5 8" id="KW-1133">Transmembrane helix</keyword>
<proteinExistence type="inferred from homology"/>
<sequence>MRIQSLPSLGLVLSLFSTGVLAGDILKNNGFASCQAAADIRVEKVNLSFDRDANLIIFDAAGSSSKSQKVKASLVINAYGQEFTQEFDPCDDKTKVDQLCPVPAGNFAAKGEQKISSEFADMIPSIAFSIPDLEAEATLKLIAKDGGQQLACIKSTVGNGKSLVAPAVSYVAAGVAGAALVVTGLAAVAAGGNAGVATSSPTFSEVLGWFQSMATNGMLSVNYPPVYRSFAKNFGFSSGLIPWDQMQVSIDNFRNMTGGNLTQANVEFLRKATLVFQDNSNSSNAKRSLASSIFGSMNILARDIETSVNSTSSEEGNEEDSVNHFVKGIQSFVEQLSIPEANTFMTVLLVFAIIVAGIAAGILLLKAILELWALYGSFPAKLTNFRKHYWGLLARTITSLILALYGIWTLYCVFQFTRGDSWAAKVLAGVTLAIFTGILAFFSFKIWRVARRYKKLEGDAVALYEDKETWRKYSLFYDNYKKAYWWIFVPTIVYMFAKGCIIAGGDGHGLFQSAGQLFVEAVMLILLLWTRPYETKSGQWINIAIQVVRVLSVACILVFVQELGMGQTTKTVTGVVLVAVQTTLTAVLAVLIAVNAIILFCRKNPHAQRQKEAENGNRDLDNLTPLDARHSLLADRKTHQHDLSEEMGMYNYPATFEPYRDVPVSSQKSRHVPTASTDRLVFTNDSSHVRSSSADSGPYSNSPERHPRLPNLDRPY</sequence>
<evidence type="ECO:0000256" key="3">
    <source>
        <dbReference type="ARBA" id="ARBA00022692"/>
    </source>
</evidence>
<feature type="transmembrane region" description="Helical" evidence="8">
    <location>
        <begin position="422"/>
        <end position="444"/>
    </location>
</feature>
<feature type="signal peptide" evidence="9">
    <location>
        <begin position="1"/>
        <end position="22"/>
    </location>
</feature>
<feature type="transmembrane region" description="Helical" evidence="8">
    <location>
        <begin position="390"/>
        <end position="416"/>
    </location>
</feature>
<evidence type="ECO:0000256" key="2">
    <source>
        <dbReference type="ARBA" id="ARBA00010642"/>
    </source>
</evidence>
<dbReference type="EMBL" id="PDNA01000135">
    <property type="protein sequence ID" value="PGH11217.1"/>
    <property type="molecule type" value="Genomic_DNA"/>
</dbReference>
<evidence type="ECO:0000313" key="12">
    <source>
        <dbReference type="Proteomes" id="UP000224634"/>
    </source>
</evidence>
<dbReference type="InterPro" id="IPR010308">
    <property type="entry name" value="TRP_C"/>
</dbReference>
<dbReference type="PANTHER" id="PTHR31145:SF5">
    <property type="entry name" value="DUF907 DOMAIN PROTEIN (AFU_ORTHOLOGUE AFUA_2G06100)"/>
    <property type="match status" value="1"/>
</dbReference>
<comment type="caution">
    <text evidence="11">The sequence shown here is derived from an EMBL/GenBank/DDBJ whole genome shotgun (WGS) entry which is preliminary data.</text>
</comment>
<name>A0A2B7XRV0_POLH7</name>
<feature type="domain" description="ML-like" evidence="10">
    <location>
        <begin position="24"/>
        <end position="164"/>
    </location>
</feature>
<keyword evidence="12" id="KW-1185">Reference proteome</keyword>
<evidence type="ECO:0000256" key="1">
    <source>
        <dbReference type="ARBA" id="ARBA00004141"/>
    </source>
</evidence>
<evidence type="ECO:0000313" key="11">
    <source>
        <dbReference type="EMBL" id="PGH11217.1"/>
    </source>
</evidence>